<feature type="transmembrane region" description="Helical" evidence="6">
    <location>
        <begin position="44"/>
        <end position="64"/>
    </location>
</feature>
<dbReference type="Gene3D" id="1.20.1250.20">
    <property type="entry name" value="MFS general substrate transporter like domains"/>
    <property type="match status" value="1"/>
</dbReference>
<keyword evidence="2" id="KW-0813">Transport</keyword>
<dbReference type="Proteomes" id="UP001165962">
    <property type="component" value="Unassembled WGS sequence"/>
</dbReference>
<evidence type="ECO:0000313" key="9">
    <source>
        <dbReference type="Proteomes" id="UP001165962"/>
    </source>
</evidence>
<dbReference type="Gene3D" id="1.20.1720.10">
    <property type="entry name" value="Multidrug resistance protein D"/>
    <property type="match status" value="1"/>
</dbReference>
<feature type="transmembrane region" description="Helical" evidence="6">
    <location>
        <begin position="12"/>
        <end position="32"/>
    </location>
</feature>
<dbReference type="SUPFAM" id="SSF103473">
    <property type="entry name" value="MFS general substrate transporter"/>
    <property type="match status" value="1"/>
</dbReference>
<feature type="transmembrane region" description="Helical" evidence="6">
    <location>
        <begin position="260"/>
        <end position="287"/>
    </location>
</feature>
<dbReference type="PANTHER" id="PTHR42718:SF9">
    <property type="entry name" value="MAJOR FACILITATOR SUPERFAMILY MULTIDRUG TRANSPORTER MFSC"/>
    <property type="match status" value="1"/>
</dbReference>
<dbReference type="PRINTS" id="PR01036">
    <property type="entry name" value="TCRTETB"/>
</dbReference>
<name>A0ABX0J2U5_9BACL</name>
<gene>
    <name evidence="8" type="ORF">G9U52_04790</name>
</gene>
<proteinExistence type="predicted"/>
<feature type="transmembrane region" description="Helical" evidence="6">
    <location>
        <begin position="347"/>
        <end position="368"/>
    </location>
</feature>
<dbReference type="Pfam" id="PF07690">
    <property type="entry name" value="MFS_1"/>
    <property type="match status" value="1"/>
</dbReference>
<keyword evidence="3 6" id="KW-0812">Transmembrane</keyword>
<evidence type="ECO:0000256" key="5">
    <source>
        <dbReference type="ARBA" id="ARBA00023136"/>
    </source>
</evidence>
<protein>
    <submittedName>
        <fullName evidence="8">MFS transporter</fullName>
    </submittedName>
</protein>
<feature type="transmembrane region" description="Helical" evidence="6">
    <location>
        <begin position="167"/>
        <end position="184"/>
    </location>
</feature>
<sequence>MLNGNHIPPFKEAIVIPLWSLIIMLVVMNTTMFNVSLPRVAADFALSATTASWIVTGYSILFAIGSITYSRLSDFLPIRLLLLIGLCLLGISSIIGMLSQSFVPLLLARLLQAAGAAAAPGLGVVLVTRYIPLERRGKAMSTIISAASLGFGLGPVVGGTITQYLGWNYLFTVTAIVLLFIPFFGKLLPKEPTKPVHFDIIGALLIGIGTTGTLLFLTSYSMLLLALGVASFGLLWWRINRIQHPFIQPSLLRNRRFIDLMVMGFSAYVIHFSTLFLMPIILVHLYGKGAAETGLLIFPGAILSFIAARYIGRIIDRYGNAVLIRAGHWTLLLATVCLALFSGMSTYAIMGAYIIMGTSVSALTTSVSNEMSRILDKSEIGAGMGMAQLTQFFGGAFGVALTGVSIEWSKHLPLSVSYSLVFWGMAALITLSLLVYVRYQNALKTVSANKVRAGAEVKV</sequence>
<feature type="transmembrane region" description="Helical" evidence="6">
    <location>
        <begin position="76"/>
        <end position="98"/>
    </location>
</feature>
<organism evidence="8 9">
    <name type="scientific">Paenibacillus agricola</name>
    <dbReference type="NCBI Taxonomy" id="2716264"/>
    <lineage>
        <taxon>Bacteria</taxon>
        <taxon>Bacillati</taxon>
        <taxon>Bacillota</taxon>
        <taxon>Bacilli</taxon>
        <taxon>Bacillales</taxon>
        <taxon>Paenibacillaceae</taxon>
        <taxon>Paenibacillus</taxon>
    </lineage>
</organism>
<evidence type="ECO:0000259" key="7">
    <source>
        <dbReference type="PROSITE" id="PS50850"/>
    </source>
</evidence>
<evidence type="ECO:0000313" key="8">
    <source>
        <dbReference type="EMBL" id="NHN29143.1"/>
    </source>
</evidence>
<keyword evidence="9" id="KW-1185">Reference proteome</keyword>
<feature type="transmembrane region" description="Helical" evidence="6">
    <location>
        <begin position="420"/>
        <end position="437"/>
    </location>
</feature>
<comment type="caution">
    <text evidence="8">The sequence shown here is derived from an EMBL/GenBank/DDBJ whole genome shotgun (WGS) entry which is preliminary data.</text>
</comment>
<keyword evidence="5 6" id="KW-0472">Membrane</keyword>
<feature type="transmembrane region" description="Helical" evidence="6">
    <location>
        <begin position="196"/>
        <end position="216"/>
    </location>
</feature>
<evidence type="ECO:0000256" key="2">
    <source>
        <dbReference type="ARBA" id="ARBA00022448"/>
    </source>
</evidence>
<keyword evidence="4 6" id="KW-1133">Transmembrane helix</keyword>
<feature type="transmembrane region" description="Helical" evidence="6">
    <location>
        <begin position="323"/>
        <end position="341"/>
    </location>
</feature>
<dbReference type="EMBL" id="JAAOIW010000002">
    <property type="protein sequence ID" value="NHN29143.1"/>
    <property type="molecule type" value="Genomic_DNA"/>
</dbReference>
<dbReference type="PANTHER" id="PTHR42718">
    <property type="entry name" value="MAJOR FACILITATOR SUPERFAMILY MULTIDRUG TRANSPORTER MFSC"/>
    <property type="match status" value="1"/>
</dbReference>
<evidence type="ECO:0000256" key="6">
    <source>
        <dbReference type="SAM" id="Phobius"/>
    </source>
</evidence>
<dbReference type="RefSeq" id="WP_166146850.1">
    <property type="nucleotide sequence ID" value="NZ_JAAOIW010000002.1"/>
</dbReference>
<feature type="transmembrane region" description="Helical" evidence="6">
    <location>
        <begin position="389"/>
        <end position="408"/>
    </location>
</feature>
<accession>A0ABX0J2U5</accession>
<feature type="transmembrane region" description="Helical" evidence="6">
    <location>
        <begin position="293"/>
        <end position="311"/>
    </location>
</feature>
<dbReference type="InterPro" id="IPR020846">
    <property type="entry name" value="MFS_dom"/>
</dbReference>
<dbReference type="InterPro" id="IPR036259">
    <property type="entry name" value="MFS_trans_sf"/>
</dbReference>
<evidence type="ECO:0000256" key="1">
    <source>
        <dbReference type="ARBA" id="ARBA00004651"/>
    </source>
</evidence>
<feature type="transmembrane region" description="Helical" evidence="6">
    <location>
        <begin position="110"/>
        <end position="131"/>
    </location>
</feature>
<comment type="subcellular location">
    <subcellularLocation>
        <location evidence="1">Cell membrane</location>
        <topology evidence="1">Multi-pass membrane protein</topology>
    </subcellularLocation>
</comment>
<feature type="domain" description="Major facilitator superfamily (MFS) profile" evidence="7">
    <location>
        <begin position="15"/>
        <end position="444"/>
    </location>
</feature>
<reference evidence="8" key="1">
    <citation type="submission" date="2020-03" db="EMBL/GenBank/DDBJ databases">
        <title>Draft sequencing of Paenibacilllus sp. S3N08.</title>
        <authorList>
            <person name="Kim D.-U."/>
        </authorList>
    </citation>
    <scope>NUCLEOTIDE SEQUENCE</scope>
    <source>
        <strain evidence="8">S3N08</strain>
    </source>
</reference>
<evidence type="ECO:0000256" key="3">
    <source>
        <dbReference type="ARBA" id="ARBA00022692"/>
    </source>
</evidence>
<evidence type="ECO:0000256" key="4">
    <source>
        <dbReference type="ARBA" id="ARBA00022989"/>
    </source>
</evidence>
<feature type="transmembrane region" description="Helical" evidence="6">
    <location>
        <begin position="143"/>
        <end position="161"/>
    </location>
</feature>
<dbReference type="PROSITE" id="PS50850">
    <property type="entry name" value="MFS"/>
    <property type="match status" value="1"/>
</dbReference>
<dbReference type="InterPro" id="IPR011701">
    <property type="entry name" value="MFS"/>
</dbReference>